<dbReference type="KEGG" id="sbh:SBI_10025"/>
<dbReference type="PATRIC" id="fig|749414.3.peg.10324"/>
<name>D7CFC7_STRBB</name>
<organism evidence="1 2">
    <name type="scientific">Streptomyces bingchenggensis (strain BCW-1)</name>
    <dbReference type="NCBI Taxonomy" id="749414"/>
    <lineage>
        <taxon>Bacteria</taxon>
        <taxon>Bacillati</taxon>
        <taxon>Actinomycetota</taxon>
        <taxon>Actinomycetes</taxon>
        <taxon>Kitasatosporales</taxon>
        <taxon>Streptomycetaceae</taxon>
        <taxon>Streptomyces</taxon>
    </lineage>
</organism>
<gene>
    <name evidence="1" type="ordered locus">SBI_10025</name>
</gene>
<protein>
    <submittedName>
        <fullName evidence="1">Uncharacterized protein</fullName>
    </submittedName>
</protein>
<dbReference type="Proteomes" id="UP000000377">
    <property type="component" value="Chromosome"/>
</dbReference>
<evidence type="ECO:0000313" key="2">
    <source>
        <dbReference type="Proteomes" id="UP000000377"/>
    </source>
</evidence>
<proteinExistence type="predicted"/>
<keyword evidence="2" id="KW-1185">Reference proteome</keyword>
<reference evidence="1 2" key="1">
    <citation type="journal article" date="2010" name="J. Bacteriol.">
        <title>Genome sequence of the milbemycin-producing bacterium Streptomyces bingchenggensis.</title>
        <authorList>
            <person name="Wang X.J."/>
            <person name="Yan Y.J."/>
            <person name="Zhang B."/>
            <person name="An J."/>
            <person name="Wang J.J."/>
            <person name="Tian J."/>
            <person name="Jiang L."/>
            <person name="Chen Y.H."/>
            <person name="Huang S.X."/>
            <person name="Yin M."/>
            <person name="Zhang J."/>
            <person name="Gao A.L."/>
            <person name="Liu C.X."/>
            <person name="Zhu Z.X."/>
            <person name="Xiang W.S."/>
        </authorList>
    </citation>
    <scope>NUCLEOTIDE SEQUENCE [LARGE SCALE GENOMIC DNA]</scope>
    <source>
        <strain evidence="1 2">BCW-1</strain>
    </source>
</reference>
<evidence type="ECO:0000313" key="1">
    <source>
        <dbReference type="EMBL" id="ADI13143.1"/>
    </source>
</evidence>
<dbReference type="AlphaFoldDB" id="D7CFC7"/>
<accession>D7CFC7</accession>
<sequence>MGGGVLGVGATIVGMAMRRKGSKPADDDNVGWTMDKLRDGTLIRVKVYPERIGRLSDHHRAILTEEARDRGMTLLEYVGWVGRMPKSELHVYRDRVRSGSGGPRLAAVYDAWLSARMAVQGVQTLQRGWKPGEPDRWV</sequence>
<dbReference type="EMBL" id="CP002047">
    <property type="protein sequence ID" value="ADI13143.1"/>
    <property type="molecule type" value="Genomic_DNA"/>
</dbReference>
<dbReference type="HOGENOM" id="CLU_1854027_0_0_11"/>